<reference evidence="1" key="7">
    <citation type="journal article" date="2005" name="Science">
        <title>The Transcriptional Landscape of the Mammalian Genome.</title>
        <authorList>
            <consortium name="The FANTOM Consortium"/>
            <consortium name="Riken Genome Exploration Research Group and Genome Science Group (Genome Network Project Core Group)"/>
        </authorList>
    </citation>
    <scope>NUCLEOTIDE SEQUENCE</scope>
    <source>
        <strain evidence="1">C57BL/6J</strain>
        <tissue evidence="1">Cerebellum</tissue>
    </source>
</reference>
<protein>
    <submittedName>
        <fullName evidence="1">Uncharacterized protein</fullName>
    </submittedName>
</protein>
<accession>Q3USD0</accession>
<organism evidence="1">
    <name type="scientific">Mus musculus</name>
    <name type="common">Mouse</name>
    <dbReference type="NCBI Taxonomy" id="10090"/>
    <lineage>
        <taxon>Eukaryota</taxon>
        <taxon>Metazoa</taxon>
        <taxon>Chordata</taxon>
        <taxon>Craniata</taxon>
        <taxon>Vertebrata</taxon>
        <taxon>Euteleostomi</taxon>
        <taxon>Mammalia</taxon>
        <taxon>Eutheria</taxon>
        <taxon>Euarchontoglires</taxon>
        <taxon>Glires</taxon>
        <taxon>Rodentia</taxon>
        <taxon>Myomorpha</taxon>
        <taxon>Muroidea</taxon>
        <taxon>Muridae</taxon>
        <taxon>Murinae</taxon>
        <taxon>Mus</taxon>
        <taxon>Mus</taxon>
    </lineage>
</organism>
<reference evidence="1" key="2">
    <citation type="journal article" date="2000" name="Genome Res.">
        <title>Normalization and subtraction of cap-trapper-selected cDNAs to prepare full-length cDNA libraries for rapid discovery of new genes.</title>
        <authorList>
            <person name="Carninci P."/>
            <person name="Shibata Y."/>
            <person name="Hayatsu N."/>
            <person name="Sugahara Y."/>
            <person name="Shibata K."/>
            <person name="Itoh M."/>
            <person name="Konno H."/>
            <person name="Okazaki Y."/>
            <person name="Muramatsu M."/>
            <person name="Hayashizaki Y."/>
        </authorList>
    </citation>
    <scope>NUCLEOTIDE SEQUENCE</scope>
    <source>
        <strain evidence="1">C57BL/6J</strain>
        <tissue evidence="1">Cerebellum</tissue>
    </source>
</reference>
<reference evidence="1" key="1">
    <citation type="journal article" date="1999" name="Methods Enzymol.">
        <title>High-efficiency full-length cDNA cloning.</title>
        <authorList>
            <person name="Carninci P."/>
            <person name="Hayashizaki Y."/>
        </authorList>
    </citation>
    <scope>NUCLEOTIDE SEQUENCE</scope>
    <source>
        <strain evidence="1">C57BL/6J</strain>
        <tissue evidence="1">Cerebellum</tissue>
    </source>
</reference>
<dbReference type="EMBL" id="AK140471">
    <property type="protein sequence ID" value="BAE24403.1"/>
    <property type="molecule type" value="mRNA"/>
</dbReference>
<dbReference type="AlphaFoldDB" id="Q3USD0"/>
<proteinExistence type="evidence at transcript level"/>
<sequence length="137" mass="14729">SLICVRVRSGCPGESCASRGFLCSHFLRVSSVWGGSGVGPWTQLLSSLGPLFPLKLGGGGEGETGRGREGEREKLEQEIRVRLFLADAHTPSWDGFASWLGRETFPLTDHDSHLVLPGYPCPTGRGVVRAVQPILLS</sequence>
<name>Q3USD0_MOUSE</name>
<reference evidence="1" key="4">
    <citation type="journal article" date="2001" name="Nature">
        <title>Functional annotation of a full-length mouse cDNA collection.</title>
        <authorList>
            <consortium name="The RIKEN Genome Exploration Research Group Phase II Team and the FANTOM Consortium"/>
        </authorList>
    </citation>
    <scope>NUCLEOTIDE SEQUENCE</scope>
    <source>
        <strain evidence="1">C57BL/6J</strain>
        <tissue evidence="1">Cerebellum</tissue>
    </source>
</reference>
<evidence type="ECO:0000313" key="1">
    <source>
        <dbReference type="EMBL" id="BAE24403.1"/>
    </source>
</evidence>
<feature type="non-terminal residue" evidence="1">
    <location>
        <position position="1"/>
    </location>
</feature>
<reference evidence="1" key="6">
    <citation type="submission" date="2004-03" db="EMBL/GenBank/DDBJ databases">
        <authorList>
            <person name="Arakawa T."/>
            <person name="Carninci P."/>
            <person name="Fukuda S."/>
            <person name="Hashizume W."/>
            <person name="Hayashida K."/>
            <person name="Hori F."/>
            <person name="Iida J."/>
            <person name="Imamura K."/>
            <person name="Imotani K."/>
            <person name="Itoh M."/>
            <person name="Kanagawa S."/>
            <person name="Kawai J."/>
            <person name="Kojima M."/>
            <person name="Konno H."/>
            <person name="Murata M."/>
            <person name="Nakamura M."/>
            <person name="Ninomiya N."/>
            <person name="Nishiyori H."/>
            <person name="Nomura K."/>
            <person name="Ohno M."/>
            <person name="Sakazume N."/>
            <person name="Sano H."/>
            <person name="Sasaki D."/>
            <person name="Shibata K."/>
            <person name="Shiraki T."/>
            <person name="Tagami M."/>
            <person name="Tagami Y."/>
            <person name="Waki K."/>
            <person name="Watahiki A."/>
            <person name="Muramatsu M."/>
            <person name="Hayashizaki Y."/>
        </authorList>
    </citation>
    <scope>NUCLEOTIDE SEQUENCE</scope>
    <source>
        <strain evidence="1">C57BL/6J</strain>
        <tissue evidence="1">Cerebellum</tissue>
    </source>
</reference>
<reference evidence="1" key="3">
    <citation type="journal article" date="2000" name="Genome Res.">
        <title>RIKEN integrated sequence analysis (RISA) system--384-format sequencing pipeline with 384 multicapillary sequencer.</title>
        <authorList>
            <person name="Shibata K."/>
            <person name="Itoh M."/>
            <person name="Aizawa K."/>
            <person name="Nagaoka S."/>
            <person name="Sasaki N."/>
            <person name="Carninci P."/>
            <person name="Konno H."/>
            <person name="Akiyama J."/>
            <person name="Nishi K."/>
            <person name="Kitsunai T."/>
            <person name="Tashiro H."/>
            <person name="Itoh M."/>
            <person name="Sumi N."/>
            <person name="Ishii Y."/>
            <person name="Nakamura S."/>
            <person name="Hazama M."/>
            <person name="Nishine T."/>
            <person name="Harada A."/>
            <person name="Yamamoto R."/>
            <person name="Matsumoto H."/>
            <person name="Sakaguchi S."/>
            <person name="Ikegami T."/>
            <person name="Kashiwagi K."/>
            <person name="Fujiwake S."/>
            <person name="Inoue K."/>
            <person name="Togawa Y."/>
            <person name="Izawa M."/>
            <person name="Ohara E."/>
            <person name="Watahiki M."/>
            <person name="Yoneda Y."/>
            <person name="Ishikawa T."/>
            <person name="Ozawa K."/>
            <person name="Tanaka T."/>
            <person name="Matsuura S."/>
            <person name="Kawai J."/>
            <person name="Okazaki Y."/>
            <person name="Muramatsu M."/>
            <person name="Inoue Y."/>
            <person name="Kira A."/>
            <person name="Hayashizaki Y."/>
        </authorList>
    </citation>
    <scope>NUCLEOTIDE SEQUENCE</scope>
    <source>
        <strain evidence="1">C57BL/6J</strain>
        <tissue evidence="1">Cerebellum</tissue>
    </source>
</reference>
<reference evidence="1" key="8">
    <citation type="journal article" date="2005" name="Science">
        <title>Antisense Transcription in the Mammalian Transcriptome.</title>
        <authorList>
            <consortium name="RIKEN Genome Exploration Research Group and Genome Science Group (Genome Network Project Core Group) and the FANTOM Consortium"/>
        </authorList>
    </citation>
    <scope>NUCLEOTIDE SEQUENCE</scope>
    <source>
        <strain evidence="1">C57BL/6J</strain>
        <tissue evidence="1">Cerebellum</tissue>
    </source>
</reference>
<reference evidence="1" key="5">
    <citation type="journal article" date="2002" name="Nature">
        <title>Analysis of the mouse transcriptome based on functional annotation of 60,770 full-length cDNAs.</title>
        <authorList>
            <consortium name="The FANTOM Consortium and the RIKEN Genome Exploration Research Group Phase I and II Team"/>
        </authorList>
    </citation>
    <scope>NUCLEOTIDE SEQUENCE</scope>
    <source>
        <strain evidence="1">C57BL/6J</strain>
        <tissue evidence="1">Cerebellum</tissue>
    </source>
</reference>